<evidence type="ECO:0000313" key="2">
    <source>
        <dbReference type="Proteomes" id="UP000569914"/>
    </source>
</evidence>
<dbReference type="Proteomes" id="UP000569914">
    <property type="component" value="Unassembled WGS sequence"/>
</dbReference>
<evidence type="ECO:0000313" key="1">
    <source>
        <dbReference type="EMBL" id="NYE68893.1"/>
    </source>
</evidence>
<keyword evidence="2" id="KW-1185">Reference proteome</keyword>
<sequence length="36" mass="3678">MLDGRVNLTVDDFGMLCEALGLSPVDVVVAALGVTS</sequence>
<dbReference type="EMBL" id="JACCBU010000001">
    <property type="protein sequence ID" value="NYE68893.1"/>
    <property type="molecule type" value="Genomic_DNA"/>
</dbReference>
<proteinExistence type="predicted"/>
<reference evidence="1 2" key="1">
    <citation type="submission" date="2020-07" db="EMBL/GenBank/DDBJ databases">
        <title>Sequencing the genomes of 1000 actinobacteria strains.</title>
        <authorList>
            <person name="Klenk H.-P."/>
        </authorList>
    </citation>
    <scope>NUCLEOTIDE SEQUENCE [LARGE SCALE GENOMIC DNA]</scope>
    <source>
        <strain evidence="1 2">DSM 22083</strain>
    </source>
</reference>
<protein>
    <submittedName>
        <fullName evidence="1">Uncharacterized protein</fullName>
    </submittedName>
</protein>
<gene>
    <name evidence="1" type="ORF">BKA15_000222</name>
</gene>
<accession>A0A7Y9L9K7</accession>
<dbReference type="AlphaFoldDB" id="A0A7Y9L9K7"/>
<comment type="caution">
    <text evidence="1">The sequence shown here is derived from an EMBL/GenBank/DDBJ whole genome shotgun (WGS) entry which is preliminary data.</text>
</comment>
<name>A0A7Y9L9K7_9ACTN</name>
<organism evidence="1 2">
    <name type="scientific">Microlunatus parietis</name>
    <dbReference type="NCBI Taxonomy" id="682979"/>
    <lineage>
        <taxon>Bacteria</taxon>
        <taxon>Bacillati</taxon>
        <taxon>Actinomycetota</taxon>
        <taxon>Actinomycetes</taxon>
        <taxon>Propionibacteriales</taxon>
        <taxon>Propionibacteriaceae</taxon>
        <taxon>Microlunatus</taxon>
    </lineage>
</organism>